<evidence type="ECO:0000259" key="1">
    <source>
        <dbReference type="PROSITE" id="PS50234"/>
    </source>
</evidence>
<dbReference type="PANTHER" id="PTHR24020:SF87">
    <property type="entry name" value="COLLAGEN ALPHA-1(VI) CHAIN-LIKE"/>
    <property type="match status" value="1"/>
</dbReference>
<dbReference type="Pfam" id="PF00092">
    <property type="entry name" value="VWA"/>
    <property type="match status" value="1"/>
</dbReference>
<gene>
    <name evidence="2" type="ORF">OFUS_LOCUS5899</name>
</gene>
<accession>A0A8S4NE23</accession>
<dbReference type="Proteomes" id="UP000749559">
    <property type="component" value="Unassembled WGS sequence"/>
</dbReference>
<dbReference type="Gene3D" id="3.40.50.410">
    <property type="entry name" value="von Willebrand factor, type A domain"/>
    <property type="match status" value="1"/>
</dbReference>
<reference evidence="2" key="1">
    <citation type="submission" date="2022-03" db="EMBL/GenBank/DDBJ databases">
        <authorList>
            <person name="Martin C."/>
        </authorList>
    </citation>
    <scope>NUCLEOTIDE SEQUENCE</scope>
</reference>
<dbReference type="InterPro" id="IPR036465">
    <property type="entry name" value="vWFA_dom_sf"/>
</dbReference>
<proteinExistence type="predicted"/>
<comment type="caution">
    <text evidence="2">The sequence shown here is derived from an EMBL/GenBank/DDBJ whole genome shotgun (WGS) entry which is preliminary data.</text>
</comment>
<dbReference type="OrthoDB" id="5973630at2759"/>
<feature type="domain" description="VWFA" evidence="1">
    <location>
        <begin position="31"/>
        <end position="225"/>
    </location>
</feature>
<dbReference type="InterPro" id="IPR002035">
    <property type="entry name" value="VWF_A"/>
</dbReference>
<organism evidence="2 3">
    <name type="scientific">Owenia fusiformis</name>
    <name type="common">Polychaete worm</name>
    <dbReference type="NCBI Taxonomy" id="6347"/>
    <lineage>
        <taxon>Eukaryota</taxon>
        <taxon>Metazoa</taxon>
        <taxon>Spiralia</taxon>
        <taxon>Lophotrochozoa</taxon>
        <taxon>Annelida</taxon>
        <taxon>Polychaeta</taxon>
        <taxon>Sedentaria</taxon>
        <taxon>Canalipalpata</taxon>
        <taxon>Sabellida</taxon>
        <taxon>Oweniida</taxon>
        <taxon>Oweniidae</taxon>
        <taxon>Owenia</taxon>
    </lineage>
</organism>
<dbReference type="PRINTS" id="PR00453">
    <property type="entry name" value="VWFADOMAIN"/>
</dbReference>
<dbReference type="CDD" id="cd01450">
    <property type="entry name" value="vWFA_subfamily_ECM"/>
    <property type="match status" value="1"/>
</dbReference>
<dbReference type="PANTHER" id="PTHR24020">
    <property type="entry name" value="COLLAGEN ALPHA"/>
    <property type="match status" value="1"/>
</dbReference>
<dbReference type="PROSITE" id="PS50234">
    <property type="entry name" value="VWFA"/>
    <property type="match status" value="1"/>
</dbReference>
<keyword evidence="3" id="KW-1185">Reference proteome</keyword>
<protein>
    <recommendedName>
        <fullName evidence="1">VWFA domain-containing protein</fullName>
    </recommendedName>
</protein>
<evidence type="ECO:0000313" key="3">
    <source>
        <dbReference type="Proteomes" id="UP000749559"/>
    </source>
</evidence>
<dbReference type="AlphaFoldDB" id="A0A8S4NE23"/>
<dbReference type="InterPro" id="IPR050525">
    <property type="entry name" value="ECM_Assembly_Org"/>
</dbReference>
<name>A0A8S4NE23_OWEFU</name>
<sequence>MYDRFNVISRDLQCQAPTGSTVPCDENGPLDVLIILDHSNSIKPENIIDVRNAMGELVNEFDNVGDGDYSVKFALLTYNDKVKPEMLFNDTASSTREGTLAAINNQSMIRRKNTRTDLALEFADNVVFTPEAGDRDFAFNVLILVTDGRTMKAKYQKHTIRNAASIKARNGTKEVAIFLLGLPGGRAKNRDIQQQEWNEIPTAPKSTHFQNFDHFDDLLPFIKELSLRVCASGR</sequence>
<evidence type="ECO:0000313" key="2">
    <source>
        <dbReference type="EMBL" id="CAH1779052.1"/>
    </source>
</evidence>
<dbReference type="SMART" id="SM00327">
    <property type="entry name" value="VWA"/>
    <property type="match status" value="1"/>
</dbReference>
<dbReference type="SUPFAM" id="SSF53300">
    <property type="entry name" value="vWA-like"/>
    <property type="match status" value="1"/>
</dbReference>
<dbReference type="EMBL" id="CAIIXF020000003">
    <property type="protein sequence ID" value="CAH1779052.1"/>
    <property type="molecule type" value="Genomic_DNA"/>
</dbReference>